<dbReference type="Proteomes" id="UP000516957">
    <property type="component" value="Unassembled WGS sequence"/>
</dbReference>
<proteinExistence type="predicted"/>
<keyword evidence="7" id="KW-1185">Reference proteome</keyword>
<dbReference type="CDD" id="cd01392">
    <property type="entry name" value="HTH_LacI"/>
    <property type="match status" value="1"/>
</dbReference>
<dbReference type="SUPFAM" id="SSF47413">
    <property type="entry name" value="lambda repressor-like DNA-binding domains"/>
    <property type="match status" value="1"/>
</dbReference>
<gene>
    <name evidence="6" type="ORF">BKA08_002437</name>
</gene>
<comment type="caution">
    <text evidence="6">The sequence shown here is derived from an EMBL/GenBank/DDBJ whole genome shotgun (WGS) entry which is preliminary data.</text>
</comment>
<sequence>MTTTERRPGGAAPTLEEVAREAGVSRATASRAINGGSRVSPRAQAAVAAAVRTLGYTPNPAARSLMTRRTDSVAVVVPEPDERVFSDPFFSLTLRSVHRVLDEHGLQLVLLLARRGTASEQTLRYLSGRPVDGALITSHHRDDGLAGRLADLGLPCVFGGRPWDDTDRVSWVDVDQVAGGRMAAEALLQRGRRVLATVTGPEDMTAAADRLTGWRAALGEAGVAADRVAVGDFTEVGGEAAARELLARHPDVDGVFAASDLMAAGVLKVLAELGRRVPEDVAVVGFDDLGGAETTTPTLTTVHNPVAAMAEEATRMLLRQIGGEGPASPVRVVMPTRLVRRESC</sequence>
<dbReference type="PROSITE" id="PS50932">
    <property type="entry name" value="HTH_LACI_2"/>
    <property type="match status" value="1"/>
</dbReference>
<dbReference type="CDD" id="cd06267">
    <property type="entry name" value="PBP1_LacI_sugar_binding-like"/>
    <property type="match status" value="1"/>
</dbReference>
<keyword evidence="2 6" id="KW-0238">DNA-binding</keyword>
<dbReference type="EMBL" id="JACCBE010000001">
    <property type="protein sequence ID" value="NYD58199.1"/>
    <property type="molecule type" value="Genomic_DNA"/>
</dbReference>
<name>A0A7Y9F228_9ACTN</name>
<feature type="region of interest" description="Disordered" evidence="4">
    <location>
        <begin position="1"/>
        <end position="21"/>
    </location>
</feature>
<protein>
    <submittedName>
        <fullName evidence="6">DNA-binding LacI/PurR family transcriptional regulator</fullName>
    </submittedName>
</protein>
<dbReference type="GO" id="GO:0003700">
    <property type="term" value="F:DNA-binding transcription factor activity"/>
    <property type="evidence" value="ECO:0007669"/>
    <property type="project" value="TreeGrafter"/>
</dbReference>
<dbReference type="Gene3D" id="1.10.260.40">
    <property type="entry name" value="lambda repressor-like DNA-binding domains"/>
    <property type="match status" value="1"/>
</dbReference>
<organism evidence="6 7">
    <name type="scientific">Nocardioides marinisabuli</name>
    <dbReference type="NCBI Taxonomy" id="419476"/>
    <lineage>
        <taxon>Bacteria</taxon>
        <taxon>Bacillati</taxon>
        <taxon>Actinomycetota</taxon>
        <taxon>Actinomycetes</taxon>
        <taxon>Propionibacteriales</taxon>
        <taxon>Nocardioidaceae</taxon>
        <taxon>Nocardioides</taxon>
    </lineage>
</organism>
<evidence type="ECO:0000313" key="7">
    <source>
        <dbReference type="Proteomes" id="UP000516957"/>
    </source>
</evidence>
<accession>A0A7Y9F228</accession>
<dbReference type="AlphaFoldDB" id="A0A7Y9F228"/>
<reference evidence="6 7" key="1">
    <citation type="submission" date="2020-07" db="EMBL/GenBank/DDBJ databases">
        <title>Sequencing the genomes of 1000 actinobacteria strains.</title>
        <authorList>
            <person name="Klenk H.-P."/>
        </authorList>
    </citation>
    <scope>NUCLEOTIDE SEQUENCE [LARGE SCALE GENOMIC DNA]</scope>
    <source>
        <strain evidence="6 7">DSM 18965</strain>
    </source>
</reference>
<dbReference type="InterPro" id="IPR000843">
    <property type="entry name" value="HTH_LacI"/>
</dbReference>
<evidence type="ECO:0000256" key="4">
    <source>
        <dbReference type="SAM" id="MobiDB-lite"/>
    </source>
</evidence>
<dbReference type="Gene3D" id="3.40.50.2300">
    <property type="match status" value="2"/>
</dbReference>
<dbReference type="Pfam" id="PF00356">
    <property type="entry name" value="LacI"/>
    <property type="match status" value="1"/>
</dbReference>
<evidence type="ECO:0000256" key="2">
    <source>
        <dbReference type="ARBA" id="ARBA00023125"/>
    </source>
</evidence>
<evidence type="ECO:0000256" key="3">
    <source>
        <dbReference type="ARBA" id="ARBA00023163"/>
    </source>
</evidence>
<evidence type="ECO:0000256" key="1">
    <source>
        <dbReference type="ARBA" id="ARBA00023015"/>
    </source>
</evidence>
<feature type="domain" description="HTH lacI-type" evidence="5">
    <location>
        <begin position="13"/>
        <end position="67"/>
    </location>
</feature>
<dbReference type="PANTHER" id="PTHR30146">
    <property type="entry name" value="LACI-RELATED TRANSCRIPTIONAL REPRESSOR"/>
    <property type="match status" value="1"/>
</dbReference>
<keyword evidence="1" id="KW-0805">Transcription regulation</keyword>
<dbReference type="SMART" id="SM00354">
    <property type="entry name" value="HTH_LACI"/>
    <property type="match status" value="1"/>
</dbReference>
<dbReference type="PANTHER" id="PTHR30146:SF109">
    <property type="entry name" value="HTH-TYPE TRANSCRIPTIONAL REGULATOR GALS"/>
    <property type="match status" value="1"/>
</dbReference>
<evidence type="ECO:0000259" key="5">
    <source>
        <dbReference type="PROSITE" id="PS50932"/>
    </source>
</evidence>
<dbReference type="SUPFAM" id="SSF53822">
    <property type="entry name" value="Periplasmic binding protein-like I"/>
    <property type="match status" value="1"/>
</dbReference>
<dbReference type="InterPro" id="IPR046335">
    <property type="entry name" value="LacI/GalR-like_sensor"/>
</dbReference>
<keyword evidence="3" id="KW-0804">Transcription</keyword>
<dbReference type="InterPro" id="IPR010982">
    <property type="entry name" value="Lambda_DNA-bd_dom_sf"/>
</dbReference>
<evidence type="ECO:0000313" key="6">
    <source>
        <dbReference type="EMBL" id="NYD58199.1"/>
    </source>
</evidence>
<dbReference type="GO" id="GO:0000976">
    <property type="term" value="F:transcription cis-regulatory region binding"/>
    <property type="evidence" value="ECO:0007669"/>
    <property type="project" value="TreeGrafter"/>
</dbReference>
<dbReference type="Pfam" id="PF13377">
    <property type="entry name" value="Peripla_BP_3"/>
    <property type="match status" value="1"/>
</dbReference>
<dbReference type="PROSITE" id="PS00356">
    <property type="entry name" value="HTH_LACI_1"/>
    <property type="match status" value="1"/>
</dbReference>
<dbReference type="InterPro" id="IPR028082">
    <property type="entry name" value="Peripla_BP_I"/>
</dbReference>
<dbReference type="RefSeq" id="WP_179615851.1">
    <property type="nucleotide sequence ID" value="NZ_JACCBE010000001.1"/>
</dbReference>